<evidence type="ECO:0000256" key="4">
    <source>
        <dbReference type="ARBA" id="ARBA00023273"/>
    </source>
</evidence>
<dbReference type="SUPFAM" id="SSF50978">
    <property type="entry name" value="WD40 repeat-like"/>
    <property type="match status" value="1"/>
</dbReference>
<dbReference type="SUPFAM" id="SSF47473">
    <property type="entry name" value="EF-hand"/>
    <property type="match status" value="1"/>
</dbReference>
<accession>A0ABM1KHE6</accession>
<keyword evidence="7" id="KW-1185">Reference proteome</keyword>
<dbReference type="InterPro" id="IPR050630">
    <property type="entry name" value="WD_repeat_EMAP"/>
</dbReference>
<feature type="region of interest" description="Disordered" evidence="6">
    <location>
        <begin position="1185"/>
        <end position="1206"/>
    </location>
</feature>
<evidence type="ECO:0000256" key="3">
    <source>
        <dbReference type="ARBA" id="ARBA00022737"/>
    </source>
</evidence>
<feature type="region of interest" description="Disordered" evidence="6">
    <location>
        <begin position="1"/>
        <end position="278"/>
    </location>
</feature>
<evidence type="ECO:0000313" key="8">
    <source>
        <dbReference type="RefSeq" id="XP_015273133.1"/>
    </source>
</evidence>
<feature type="compositionally biased region" description="Polar residues" evidence="6">
    <location>
        <begin position="1196"/>
        <end position="1206"/>
    </location>
</feature>
<dbReference type="InterPro" id="IPR036322">
    <property type="entry name" value="WD40_repeat_dom_sf"/>
</dbReference>
<keyword evidence="3" id="KW-0677">Repeat</keyword>
<dbReference type="SUPFAM" id="SSF50998">
    <property type="entry name" value="Quinoprotein alcohol dehydrogenase-like"/>
    <property type="match status" value="1"/>
</dbReference>
<proteinExistence type="predicted"/>
<gene>
    <name evidence="8" type="primary">WDR66</name>
</gene>
<evidence type="ECO:0000313" key="7">
    <source>
        <dbReference type="Proteomes" id="UP000694871"/>
    </source>
</evidence>
<feature type="compositionally biased region" description="Basic and acidic residues" evidence="6">
    <location>
        <begin position="60"/>
        <end position="74"/>
    </location>
</feature>
<dbReference type="Gene3D" id="2.130.10.10">
    <property type="entry name" value="YVTN repeat-like/Quinoprotein amine dehydrogenase"/>
    <property type="match status" value="2"/>
</dbReference>
<dbReference type="PANTHER" id="PTHR13720:SF13">
    <property type="entry name" value="CILIA- AND FLAGELLA-ASSOCIATED PROTEIN 251"/>
    <property type="match status" value="1"/>
</dbReference>
<evidence type="ECO:0000256" key="2">
    <source>
        <dbReference type="ARBA" id="ARBA00022574"/>
    </source>
</evidence>
<dbReference type="InterPro" id="IPR001680">
    <property type="entry name" value="WD40_rpt"/>
</dbReference>
<protein>
    <recommendedName>
        <fullName evidence="5">Cilia- and flagella-associated protein 251</fullName>
    </recommendedName>
</protein>
<dbReference type="Gene3D" id="1.10.238.10">
    <property type="entry name" value="EF-hand"/>
    <property type="match status" value="1"/>
</dbReference>
<dbReference type="SMART" id="SM00320">
    <property type="entry name" value="WD40"/>
    <property type="match status" value="8"/>
</dbReference>
<sequence length="1206" mass="133821">MSDEPSDTPAETSQEMNLSEGDAQMPSEEAPDVEMMPAKTESPSQAVEVPSEQSQGTSELTERTEGVRFSEKDILVPTSSSPDPLEVSEGTVLPTETAADEGSAREGKQRRVPSGLHPKKKSSVKVSKSTSRAQKGKQEGHTPKDVTARSSREKEEQRFSHETVVKVEAPGEEVEGPGKDRVEDQRPSEEEGLTKEPDAGRSQDERLAPEAEMTVQGDLAQRPATSASSGARDTPEAETMPQRPISQESEASQELAGTRREKESALSRSHPGDAAGEASLALQAKEESLSRQTSTLSWVFGYNSRLPVFNLMDEDYRVILYASSHTAVIHDLQRNKQYYLQGHSSCISCLCVSEDRRWIATADRGPESLVIVWDGYSAIPVHTIFDSHPEGGVGAIAISHDSRFLATVGAGAVQKVCIWKWTSPEKKPVCSVELLPQYGFQGHIAFSSRNHWELVSNSTTQVIFYKWEGDSLQCHAPLLTDRTFNKAVGIFSQSLFHFSTEQAVTGTLEGKLVVWDVTIVPSKSTALCVKPYNMKAVKLVNLQRDGITVLAVVDKTIVICDVKGHVKFYDGSLQLLHWYNQLKLGPIRSVSFSKTPVCPLNASQFPSSCTLTGQPLIVRNFILSTSDGLVVHVMTEGMKLTKCLEEPKGAVHAIACHPTKPLLAKGSACGLLKVWDYELEKYLVSRIFKGHSIWSVCYNHDGSLLGVGFADGTVYILDSISLGDDSSEPFKYSYAKGAVIHMSFSHDSRYLATADDKMSVTIYKQVIEEEKEEWERLAALRSHYKPIRTILFGVHLDSDKPRLLTLGEDRLLVEYDLENSVKDELVVLRRERIEQSAVPKYITWYPPLTKEYFFLTTNDQYKMKIYNVTTKMCRKTVLGPTYGSPLEKIQVLPPIEGYNPEKRYLAYITTDKVGLQILPVDGNPHRSSAFICHPAGVSDFVCSYGGHHIFTAGGNDLSVMKWDVNLNVLEAAVSLGGKDLIPFYNLLDGGREGEFFRELEDYFYYAQLRHQGIDTMEPRKVSTHIPLEQIPFVMRAMGFYPSEEQIENMLNEVKFGEYLETGKQVTEINLGDFIKLYINHRPAFGLSVREIEAAFQVLGYENEKQEACLSRSDLLLLLQQKGEHFTEEELAECLTTLLGMNPEGGSSEGGTYDPEGAEAFIEEGIPEEIPATHFVAEILGLPIPEPALTGMEKTTETQSSDLSTKS</sequence>
<feature type="compositionally biased region" description="Basic and acidic residues" evidence="6">
    <location>
        <begin position="136"/>
        <end position="165"/>
    </location>
</feature>
<feature type="compositionally biased region" description="Polar residues" evidence="6">
    <location>
        <begin position="41"/>
        <end position="59"/>
    </location>
</feature>
<evidence type="ECO:0000256" key="1">
    <source>
        <dbReference type="ARBA" id="ARBA00004138"/>
    </source>
</evidence>
<dbReference type="RefSeq" id="XP_015273133.1">
    <property type="nucleotide sequence ID" value="XM_015417647.1"/>
</dbReference>
<organism evidence="7 8">
    <name type="scientific">Gekko japonicus</name>
    <name type="common">Schlegel's Japanese gecko</name>
    <dbReference type="NCBI Taxonomy" id="146911"/>
    <lineage>
        <taxon>Eukaryota</taxon>
        <taxon>Metazoa</taxon>
        <taxon>Chordata</taxon>
        <taxon>Craniata</taxon>
        <taxon>Vertebrata</taxon>
        <taxon>Euteleostomi</taxon>
        <taxon>Lepidosauria</taxon>
        <taxon>Squamata</taxon>
        <taxon>Bifurcata</taxon>
        <taxon>Gekkota</taxon>
        <taxon>Gekkonidae</taxon>
        <taxon>Gekkoninae</taxon>
        <taxon>Gekko</taxon>
    </lineage>
</organism>
<keyword evidence="4" id="KW-0966">Cell projection</keyword>
<dbReference type="Pfam" id="PF00400">
    <property type="entry name" value="WD40"/>
    <property type="match status" value="3"/>
</dbReference>
<evidence type="ECO:0000256" key="5">
    <source>
        <dbReference type="ARBA" id="ARBA00040994"/>
    </source>
</evidence>
<feature type="compositionally biased region" description="Basic and acidic residues" evidence="6">
    <location>
        <begin position="176"/>
        <end position="209"/>
    </location>
</feature>
<dbReference type="PANTHER" id="PTHR13720">
    <property type="entry name" value="WD-40 REPEAT PROTEIN"/>
    <property type="match status" value="1"/>
</dbReference>
<reference evidence="8" key="1">
    <citation type="submission" date="2025-08" db="UniProtKB">
        <authorList>
            <consortium name="RefSeq"/>
        </authorList>
    </citation>
    <scope>IDENTIFICATION</scope>
</reference>
<name>A0ABM1KHE6_GEKJA</name>
<dbReference type="InterPro" id="IPR011047">
    <property type="entry name" value="Quinoprotein_ADH-like_sf"/>
</dbReference>
<dbReference type="GeneID" id="107115875"/>
<evidence type="ECO:0000256" key="6">
    <source>
        <dbReference type="SAM" id="MobiDB-lite"/>
    </source>
</evidence>
<dbReference type="InterPro" id="IPR011992">
    <property type="entry name" value="EF-hand-dom_pair"/>
</dbReference>
<comment type="subcellular location">
    <subcellularLocation>
        <location evidence="1">Cell projection</location>
        <location evidence="1">Cilium</location>
    </subcellularLocation>
</comment>
<keyword evidence="2" id="KW-0853">WD repeat</keyword>
<dbReference type="InterPro" id="IPR015943">
    <property type="entry name" value="WD40/YVTN_repeat-like_dom_sf"/>
</dbReference>
<dbReference type="Proteomes" id="UP000694871">
    <property type="component" value="Unplaced"/>
</dbReference>